<dbReference type="PANTHER" id="PTHR22777:SF32">
    <property type="entry name" value="UPF0053 INNER MEMBRANE PROTEIN YFJD"/>
    <property type="match status" value="1"/>
</dbReference>
<dbReference type="SMART" id="SM00116">
    <property type="entry name" value="CBS"/>
    <property type="match status" value="2"/>
</dbReference>
<protein>
    <submittedName>
        <fullName evidence="12">CBS domain containing-hemolysin-like protein</fullName>
    </submittedName>
</protein>
<sequence length="422" mass="45415">MEPSSLLSVVVVIAGSAVLAAIAAAEAALERANDVRIRALAARGNRQAQRIATTVEQPGRYLGTITAARVLVASLVISLLAYLGADRHGPFRGAVGYGMAGGALIAMVQMAVGMVVARAPEYAALKLSGVAVATRRAFAVPAFILGLPAALAARSIRLVTPEPETDILALVEREEAEGGVEEQERRMIRGVIALEDKTAREIMVPRIDVAAVDITATVGEVAAVVTERGFSRVPVYQESIDDIVGIVYAKDLLRAMADGGKDRPIRELVREAYFIPESKRLDELLTEMQARRTHMAIVVDEYGGTAGIVTIEDLLEEIVGEIEDEYDVARPAVEVISPDEVVLDASTSTDALRELFGVEVESEDFDTIGGFLIHHLGRLPAVGDEVEVDGLTLRVLSMSGRRVRRLRISRQRSREPEEVAAH</sequence>
<feature type="transmembrane region" description="Helical" evidence="10">
    <location>
        <begin position="67"/>
        <end position="85"/>
    </location>
</feature>
<keyword evidence="4 10" id="KW-0812">Transmembrane</keyword>
<organism evidence="12 13">
    <name type="scientific">Tepidiforma thermophila (strain KCTC 52669 / CGMCC 1.13589 / G233)</name>
    <dbReference type="NCBI Taxonomy" id="2761530"/>
    <lineage>
        <taxon>Bacteria</taxon>
        <taxon>Bacillati</taxon>
        <taxon>Chloroflexota</taxon>
        <taxon>Tepidiformia</taxon>
        <taxon>Tepidiformales</taxon>
        <taxon>Tepidiformaceae</taxon>
        <taxon>Tepidiforma</taxon>
    </lineage>
</organism>
<evidence type="ECO:0000256" key="10">
    <source>
        <dbReference type="SAM" id="Phobius"/>
    </source>
</evidence>
<dbReference type="Pfam" id="PF01595">
    <property type="entry name" value="CNNM"/>
    <property type="match status" value="1"/>
</dbReference>
<evidence type="ECO:0000256" key="9">
    <source>
        <dbReference type="PROSITE-ProRule" id="PRU00703"/>
    </source>
</evidence>
<evidence type="ECO:0000256" key="5">
    <source>
        <dbReference type="ARBA" id="ARBA00022737"/>
    </source>
</evidence>
<dbReference type="InterPro" id="IPR005170">
    <property type="entry name" value="Transptr-assoc_dom"/>
</dbReference>
<proteinExistence type="inferred from homology"/>
<dbReference type="InterPro" id="IPR036318">
    <property type="entry name" value="FAD-bd_PCMH-like_sf"/>
</dbReference>
<dbReference type="InterPro" id="IPR044751">
    <property type="entry name" value="Ion_transp-like_CBS"/>
</dbReference>
<evidence type="ECO:0000256" key="1">
    <source>
        <dbReference type="ARBA" id="ARBA00004651"/>
    </source>
</evidence>
<name>A0A2A9HGA6_TEPT2</name>
<feature type="domain" description="CBS" evidence="11">
    <location>
        <begin position="203"/>
        <end position="263"/>
    </location>
</feature>
<keyword evidence="5" id="KW-0677">Repeat</keyword>
<comment type="similarity">
    <text evidence="2">Belongs to the UPF0053 family.</text>
</comment>
<evidence type="ECO:0000256" key="8">
    <source>
        <dbReference type="ARBA" id="ARBA00023136"/>
    </source>
</evidence>
<reference evidence="12 13" key="1">
    <citation type="submission" date="2017-09" db="EMBL/GenBank/DDBJ databases">
        <title>Sequencing the genomes of two abundant thermophiles in Great Basin hot springs: Thermocrinis jamiesonii and novel Chloroflexi Thermoflexus hugenholtzii.</title>
        <authorList>
            <person name="Hedlund B."/>
        </authorList>
    </citation>
    <scope>NUCLEOTIDE SEQUENCE [LARGE SCALE GENOMIC DNA]</scope>
    <source>
        <strain evidence="12 13">G233</strain>
    </source>
</reference>
<dbReference type="Pfam" id="PF03471">
    <property type="entry name" value="CorC_HlyC"/>
    <property type="match status" value="1"/>
</dbReference>
<dbReference type="PROSITE" id="PS51371">
    <property type="entry name" value="CBS"/>
    <property type="match status" value="2"/>
</dbReference>
<dbReference type="PANTHER" id="PTHR22777">
    <property type="entry name" value="HEMOLYSIN-RELATED"/>
    <property type="match status" value="1"/>
</dbReference>
<dbReference type="SUPFAM" id="SSF54631">
    <property type="entry name" value="CBS-domain pair"/>
    <property type="match status" value="1"/>
</dbReference>
<dbReference type="Gene3D" id="3.30.465.10">
    <property type="match status" value="1"/>
</dbReference>
<evidence type="ECO:0000313" key="12">
    <source>
        <dbReference type="EMBL" id="PFG75054.1"/>
    </source>
</evidence>
<feature type="transmembrane region" description="Helical" evidence="10">
    <location>
        <begin position="6"/>
        <end position="29"/>
    </location>
</feature>
<feature type="transmembrane region" description="Helical" evidence="10">
    <location>
        <begin position="97"/>
        <end position="117"/>
    </location>
</feature>
<comment type="caution">
    <text evidence="12">The sequence shown here is derived from an EMBL/GenBank/DDBJ whole genome shotgun (WGS) entry which is preliminary data.</text>
</comment>
<evidence type="ECO:0000256" key="2">
    <source>
        <dbReference type="ARBA" id="ARBA00006337"/>
    </source>
</evidence>
<dbReference type="Pfam" id="PF00571">
    <property type="entry name" value="CBS"/>
    <property type="match status" value="2"/>
</dbReference>
<feature type="domain" description="CBS" evidence="11">
    <location>
        <begin position="268"/>
        <end position="325"/>
    </location>
</feature>
<dbReference type="InterPro" id="IPR046342">
    <property type="entry name" value="CBS_dom_sf"/>
</dbReference>
<comment type="subcellular location">
    <subcellularLocation>
        <location evidence="1">Cell membrane</location>
        <topology evidence="1">Multi-pass membrane protein</topology>
    </subcellularLocation>
</comment>
<dbReference type="SMART" id="SM01091">
    <property type="entry name" value="CorC_HlyC"/>
    <property type="match status" value="1"/>
</dbReference>
<evidence type="ECO:0000256" key="3">
    <source>
        <dbReference type="ARBA" id="ARBA00022475"/>
    </source>
</evidence>
<dbReference type="FunFam" id="3.10.580.10:FF:000002">
    <property type="entry name" value="Magnesium/cobalt efflux protein CorC"/>
    <property type="match status" value="1"/>
</dbReference>
<dbReference type="EMBL" id="PDJQ01000001">
    <property type="protein sequence ID" value="PFG75054.1"/>
    <property type="molecule type" value="Genomic_DNA"/>
</dbReference>
<keyword evidence="8 10" id="KW-0472">Membrane</keyword>
<dbReference type="SUPFAM" id="SSF56176">
    <property type="entry name" value="FAD-binding/transporter-associated domain-like"/>
    <property type="match status" value="1"/>
</dbReference>
<accession>A0A2A9HGA6</accession>
<evidence type="ECO:0000256" key="4">
    <source>
        <dbReference type="ARBA" id="ARBA00022692"/>
    </source>
</evidence>
<evidence type="ECO:0000256" key="6">
    <source>
        <dbReference type="ARBA" id="ARBA00022989"/>
    </source>
</evidence>
<evidence type="ECO:0000256" key="7">
    <source>
        <dbReference type="ARBA" id="ARBA00023122"/>
    </source>
</evidence>
<keyword evidence="13" id="KW-1185">Reference proteome</keyword>
<evidence type="ECO:0000259" key="11">
    <source>
        <dbReference type="PROSITE" id="PS51371"/>
    </source>
</evidence>
<dbReference type="InterPro" id="IPR002550">
    <property type="entry name" value="CNNM"/>
</dbReference>
<dbReference type="CDD" id="cd04590">
    <property type="entry name" value="CBS_pair_CorC_HlyC_assoc"/>
    <property type="match status" value="1"/>
</dbReference>
<dbReference type="GO" id="GO:0050660">
    <property type="term" value="F:flavin adenine dinucleotide binding"/>
    <property type="evidence" value="ECO:0007669"/>
    <property type="project" value="InterPro"/>
</dbReference>
<keyword evidence="3" id="KW-1003">Cell membrane</keyword>
<dbReference type="Gene3D" id="3.10.580.10">
    <property type="entry name" value="CBS-domain"/>
    <property type="match status" value="1"/>
</dbReference>
<dbReference type="AlphaFoldDB" id="A0A2A9HGA6"/>
<dbReference type="RefSeq" id="WP_098504397.1">
    <property type="nucleotide sequence ID" value="NZ_PDJQ01000001.1"/>
</dbReference>
<gene>
    <name evidence="12" type="ORF">A9A59_2319</name>
</gene>
<dbReference type="Proteomes" id="UP000223071">
    <property type="component" value="Unassembled WGS sequence"/>
</dbReference>
<dbReference type="GO" id="GO:0005886">
    <property type="term" value="C:plasma membrane"/>
    <property type="evidence" value="ECO:0007669"/>
    <property type="project" value="UniProtKB-SubCell"/>
</dbReference>
<keyword evidence="7 9" id="KW-0129">CBS domain</keyword>
<dbReference type="InterPro" id="IPR016169">
    <property type="entry name" value="FAD-bd_PCMH_sub2"/>
</dbReference>
<evidence type="ECO:0000313" key="13">
    <source>
        <dbReference type="Proteomes" id="UP000223071"/>
    </source>
</evidence>
<dbReference type="InterPro" id="IPR000644">
    <property type="entry name" value="CBS_dom"/>
</dbReference>
<keyword evidence="6 10" id="KW-1133">Transmembrane helix</keyword>